<evidence type="ECO:0000256" key="1">
    <source>
        <dbReference type="SAM" id="MobiDB-lite"/>
    </source>
</evidence>
<accession>A0A9P0N9A1</accession>
<gene>
    <name evidence="2" type="ORF">SPLIT_LOCUS11546</name>
</gene>
<keyword evidence="3" id="KW-1185">Reference proteome</keyword>
<feature type="compositionally biased region" description="Pro residues" evidence="1">
    <location>
        <begin position="46"/>
        <end position="58"/>
    </location>
</feature>
<proteinExistence type="predicted"/>
<dbReference type="EMBL" id="LR824538">
    <property type="protein sequence ID" value="CAH1646194.1"/>
    <property type="molecule type" value="Genomic_DNA"/>
</dbReference>
<organism evidence="2 3">
    <name type="scientific">Spodoptera littoralis</name>
    <name type="common">Egyptian cotton leafworm</name>
    <dbReference type="NCBI Taxonomy" id="7109"/>
    <lineage>
        <taxon>Eukaryota</taxon>
        <taxon>Metazoa</taxon>
        <taxon>Ecdysozoa</taxon>
        <taxon>Arthropoda</taxon>
        <taxon>Hexapoda</taxon>
        <taxon>Insecta</taxon>
        <taxon>Pterygota</taxon>
        <taxon>Neoptera</taxon>
        <taxon>Endopterygota</taxon>
        <taxon>Lepidoptera</taxon>
        <taxon>Glossata</taxon>
        <taxon>Ditrysia</taxon>
        <taxon>Noctuoidea</taxon>
        <taxon>Noctuidae</taxon>
        <taxon>Amphipyrinae</taxon>
        <taxon>Spodoptera</taxon>
    </lineage>
</organism>
<protein>
    <submittedName>
        <fullName evidence="2">Uncharacterized protein</fullName>
    </submittedName>
</protein>
<feature type="region of interest" description="Disordered" evidence="1">
    <location>
        <begin position="1"/>
        <end position="91"/>
    </location>
</feature>
<sequence>MVGVTEYGMTQVASGVAAPSVPSTRAPRAPRCRPPPPAARPRTSSPAPPTEPRTPPDSPLNITPSTAASHLPPVSQPVLILTSPHPHTPSLHTLSPHRLGLVTPSIVNNDNLLFVV</sequence>
<reference evidence="2" key="1">
    <citation type="submission" date="2022-02" db="EMBL/GenBank/DDBJ databases">
        <authorList>
            <person name="King R."/>
        </authorList>
    </citation>
    <scope>NUCLEOTIDE SEQUENCE</scope>
</reference>
<dbReference type="Proteomes" id="UP001153321">
    <property type="component" value="Chromosome 7"/>
</dbReference>
<name>A0A9P0N9A1_SPOLI</name>
<evidence type="ECO:0000313" key="3">
    <source>
        <dbReference type="Proteomes" id="UP001153321"/>
    </source>
</evidence>
<evidence type="ECO:0000313" key="2">
    <source>
        <dbReference type="EMBL" id="CAH1646194.1"/>
    </source>
</evidence>
<dbReference type="AlphaFoldDB" id="A0A9P0N9A1"/>